<dbReference type="SMART" id="SM00382">
    <property type="entry name" value="AAA"/>
    <property type="match status" value="2"/>
</dbReference>
<accession>A0ABQ4EVM6</accession>
<dbReference type="InterPro" id="IPR008571">
    <property type="entry name" value="HerA-like"/>
</dbReference>
<dbReference type="InterPro" id="IPR003593">
    <property type="entry name" value="AAA+_ATPase"/>
</dbReference>
<evidence type="ECO:0000313" key="3">
    <source>
        <dbReference type="EMBL" id="GIG98667.1"/>
    </source>
</evidence>
<proteinExistence type="predicted"/>
<dbReference type="PANTHER" id="PTHR42957">
    <property type="entry name" value="HELICASE MJ1565-RELATED"/>
    <property type="match status" value="1"/>
</dbReference>
<protein>
    <submittedName>
        <fullName evidence="3">ATPase</fullName>
    </submittedName>
</protein>
<gene>
    <name evidence="3" type="ORF">Pma05_52400</name>
</gene>
<feature type="region of interest" description="Disordered" evidence="1">
    <location>
        <begin position="666"/>
        <end position="728"/>
    </location>
</feature>
<dbReference type="CDD" id="cd01127">
    <property type="entry name" value="TrwB_TraG_TraD_VirD4"/>
    <property type="match status" value="1"/>
</dbReference>
<dbReference type="PANTHER" id="PTHR42957:SF2">
    <property type="entry name" value="HELICASE HERA CENTRAL DOMAIN-CONTAINING PROTEIN"/>
    <property type="match status" value="1"/>
</dbReference>
<evidence type="ECO:0000259" key="2">
    <source>
        <dbReference type="SMART" id="SM00382"/>
    </source>
</evidence>
<dbReference type="InterPro" id="IPR027417">
    <property type="entry name" value="P-loop_NTPase"/>
</dbReference>
<dbReference type="Pfam" id="PF01935">
    <property type="entry name" value="DUF87"/>
    <property type="match status" value="1"/>
</dbReference>
<evidence type="ECO:0000256" key="1">
    <source>
        <dbReference type="SAM" id="MobiDB-lite"/>
    </source>
</evidence>
<feature type="domain" description="AAA+ ATPase" evidence="2">
    <location>
        <begin position="752"/>
        <end position="1079"/>
    </location>
</feature>
<dbReference type="InterPro" id="IPR002789">
    <property type="entry name" value="HerA_central"/>
</dbReference>
<sequence>MINEEERKALAALRFNWAPTPDDVWKPTPFHVEGLHRDIARTVLDSVAEADGSVDSSPVGVAVLGQRGTGKTHLLGVVRQEVQQRGGFFFLVSLLEASAFWRSTAMSMLADFARPMPDGTTQLRMFLRRLADLVGAQRAVRRAVTGDTELSRSALDAFVDLIRKANRQIGTECQDTARALVLYAAESPALQDIGYDFLCSSDEEEPGSRAAWGVRRNKRAPQEVVKDTSRLLAMVGPTVIAVDQIDLMVAQSVKTTHTEARGETDWQTSLLLEQIASGLMSLRETTRRSLSVVSCLPQTWQNVKEQATDTVQDRFREAIWLKEIPSVEVGRELVEKRFAVAFDELGFRPAYPTWPVHPAAFDEVVDFTPRELLRRIDTHVRACLAAGEVRELTHLLHSADDQVNIDAAPAPAALTAPAGGRPDEFSKIDIRYVELVAAADPEPAVLQQSEDARVPVLLQAGLTAWIAEQGAADEFSLDPLPAGGKPALHARLRHSLDEESEDEEHWSFRAISAPHHIAALNRIRNAVTTAGLTEGVSKRRLFLLRSAPWSAGARTREVLDAFERAGGRTISFPAADISRLAALEQLIRNYGLETLRPWFADRRPAAEITCLAEALGSRHDAPEVRPQPPVAVPDPAPQPLEQAPYPEAGQGESPSFRAVGRAWVPTTPRSAGAAPWSTDPTPEPLNLFQPEPRGAHTPRPTSRSDEPQGEVEKGSLGPTPDSRPVAGIDPQHVVLGTAVGRSDPVRIGLESLRRHTVIFAGSGSGKTVLIRRLVEECALRGVSAIVLDANNDLARLGEAWPAPPSGWGPDDADRAAAYLSGTDVVIWTPGRQGGRPLAFHPLPRFVDVLDDPDGFTAAVNAAVATLAPHARVDGGTDKARLGRAVLREALISYARTGSNDLREFTEVLNDLPDGVSQLDGALKLAASMAQLLKAAQINDPLFGGTGTPVDPGELFTPEPGRRARVSVISFVGLPEDHQRQSFVNQLQLALFTWIKRHPAGDRPLGGLFVMDEAQTLAPSGAVTACTQSTLALTSQARKYGLGLVFATQAPKALHNQIPGNAATQFIGLLTAPVQIEAARDLARAKSADISDVGKLRTGQFYASVEGARFVKTQAPMCLSHHPRSPLTTEEVVHRTATSVPRP</sequence>
<feature type="compositionally biased region" description="Basic and acidic residues" evidence="1">
    <location>
        <begin position="702"/>
        <end position="713"/>
    </location>
</feature>
<dbReference type="RefSeq" id="WP_203860098.1">
    <property type="nucleotide sequence ID" value="NZ_BAAAZQ010000006.1"/>
</dbReference>
<dbReference type="EMBL" id="BONX01000036">
    <property type="protein sequence ID" value="GIG98667.1"/>
    <property type="molecule type" value="Genomic_DNA"/>
</dbReference>
<evidence type="ECO:0000313" key="4">
    <source>
        <dbReference type="Proteomes" id="UP000621500"/>
    </source>
</evidence>
<keyword evidence="4" id="KW-1185">Reference proteome</keyword>
<dbReference type="Gene3D" id="3.40.50.300">
    <property type="entry name" value="P-loop containing nucleotide triphosphate hydrolases"/>
    <property type="match status" value="2"/>
</dbReference>
<name>A0ABQ4EVM6_9ACTN</name>
<feature type="domain" description="AAA+ ATPase" evidence="2">
    <location>
        <begin position="57"/>
        <end position="264"/>
    </location>
</feature>
<organism evidence="3 4">
    <name type="scientific">Plantactinospora mayteni</name>
    <dbReference type="NCBI Taxonomy" id="566021"/>
    <lineage>
        <taxon>Bacteria</taxon>
        <taxon>Bacillati</taxon>
        <taxon>Actinomycetota</taxon>
        <taxon>Actinomycetes</taxon>
        <taxon>Micromonosporales</taxon>
        <taxon>Micromonosporaceae</taxon>
        <taxon>Plantactinospora</taxon>
    </lineage>
</organism>
<feature type="compositionally biased region" description="Pro residues" evidence="1">
    <location>
        <begin position="625"/>
        <end position="638"/>
    </location>
</feature>
<dbReference type="Proteomes" id="UP000621500">
    <property type="component" value="Unassembled WGS sequence"/>
</dbReference>
<feature type="region of interest" description="Disordered" evidence="1">
    <location>
        <begin position="617"/>
        <end position="654"/>
    </location>
</feature>
<dbReference type="SUPFAM" id="SSF52540">
    <property type="entry name" value="P-loop containing nucleoside triphosphate hydrolases"/>
    <property type="match status" value="2"/>
</dbReference>
<comment type="caution">
    <text evidence="3">The sequence shown here is derived from an EMBL/GenBank/DDBJ whole genome shotgun (WGS) entry which is preliminary data.</text>
</comment>
<reference evidence="3 4" key="1">
    <citation type="submission" date="2021-01" db="EMBL/GenBank/DDBJ databases">
        <title>Whole genome shotgun sequence of Plantactinospora mayteni NBRC 109088.</title>
        <authorList>
            <person name="Komaki H."/>
            <person name="Tamura T."/>
        </authorList>
    </citation>
    <scope>NUCLEOTIDE SEQUENCE [LARGE SCALE GENOMIC DNA]</scope>
    <source>
        <strain evidence="3 4">NBRC 109088</strain>
    </source>
</reference>